<feature type="domain" description="Saposin B-type" evidence="8">
    <location>
        <begin position="67"/>
        <end position="149"/>
    </location>
</feature>
<evidence type="ECO:0000256" key="5">
    <source>
        <dbReference type="ARBA" id="ARBA00023157"/>
    </source>
</evidence>
<dbReference type="OMA" id="PKFWCQS"/>
<reference evidence="10 11" key="1">
    <citation type="submission" date="2013-11" db="EMBL/GenBank/DDBJ databases">
        <title>Genome sequencing of Stegodyphus mimosarum.</title>
        <authorList>
            <person name="Bechsgaard J."/>
        </authorList>
    </citation>
    <scope>NUCLEOTIDE SEQUENCE [LARGE SCALE GENOMIC DNA]</scope>
</reference>
<name>A0A087UIK1_STEMI</name>
<dbReference type="PROSITE" id="PS51110">
    <property type="entry name" value="SAP_A"/>
    <property type="match status" value="1"/>
</dbReference>
<keyword evidence="5" id="KW-1015">Disulfide bond</keyword>
<feature type="chain" id="PRO_5001830542" evidence="7">
    <location>
        <begin position="20"/>
        <end position="357"/>
    </location>
</feature>
<evidence type="ECO:0000259" key="8">
    <source>
        <dbReference type="PROSITE" id="PS50015"/>
    </source>
</evidence>
<dbReference type="InterPro" id="IPR011001">
    <property type="entry name" value="Saposin-like"/>
</dbReference>
<evidence type="ECO:0000256" key="3">
    <source>
        <dbReference type="ARBA" id="ARBA00022729"/>
    </source>
</evidence>
<evidence type="ECO:0000313" key="11">
    <source>
        <dbReference type="Proteomes" id="UP000054359"/>
    </source>
</evidence>
<dbReference type="OrthoDB" id="69496at2759"/>
<dbReference type="GO" id="GO:0005737">
    <property type="term" value="C:cytoplasm"/>
    <property type="evidence" value="ECO:0007669"/>
    <property type="project" value="UniProtKB-ARBA"/>
</dbReference>
<dbReference type="Pfam" id="PF02199">
    <property type="entry name" value="SapA"/>
    <property type="match status" value="1"/>
</dbReference>
<evidence type="ECO:0000256" key="4">
    <source>
        <dbReference type="ARBA" id="ARBA00022737"/>
    </source>
</evidence>
<proteinExistence type="predicted"/>
<dbReference type="Pfam" id="PF05184">
    <property type="entry name" value="SapB_1"/>
    <property type="match status" value="2"/>
</dbReference>
<feature type="non-terminal residue" evidence="10">
    <location>
        <position position="357"/>
    </location>
</feature>
<dbReference type="FunFam" id="1.10.225.10:FF:000002">
    <property type="entry name" value="prosaposin isoform X2"/>
    <property type="match status" value="1"/>
</dbReference>
<dbReference type="GO" id="GO:0006629">
    <property type="term" value="P:lipid metabolic process"/>
    <property type="evidence" value="ECO:0007669"/>
    <property type="project" value="InterPro"/>
</dbReference>
<feature type="domain" description="Saposin B-type" evidence="8">
    <location>
        <begin position="168"/>
        <end position="245"/>
    </location>
</feature>
<dbReference type="InterPro" id="IPR007856">
    <property type="entry name" value="SapB_1"/>
</dbReference>
<dbReference type="PROSITE" id="PS50015">
    <property type="entry name" value="SAP_B"/>
    <property type="match status" value="3"/>
</dbReference>
<keyword evidence="11" id="KW-1185">Reference proteome</keyword>
<evidence type="ECO:0000256" key="2">
    <source>
        <dbReference type="ARBA" id="ARBA00022525"/>
    </source>
</evidence>
<feature type="domain" description="Saposin B-type" evidence="8">
    <location>
        <begin position="257"/>
        <end position="336"/>
    </location>
</feature>
<dbReference type="PANTHER" id="PTHR11480">
    <property type="entry name" value="SAPOSIN-RELATED"/>
    <property type="match status" value="1"/>
</dbReference>
<dbReference type="EMBL" id="KK119962">
    <property type="protein sequence ID" value="KFM77190.1"/>
    <property type="molecule type" value="Genomic_DNA"/>
</dbReference>
<dbReference type="PANTHER" id="PTHR11480:SF3">
    <property type="entry name" value="BCDNA.GH08312"/>
    <property type="match status" value="1"/>
</dbReference>
<keyword evidence="2" id="KW-0964">Secreted</keyword>
<dbReference type="AlphaFoldDB" id="A0A087UIK1"/>
<dbReference type="SMART" id="SM00741">
    <property type="entry name" value="SapB"/>
    <property type="match status" value="3"/>
</dbReference>
<dbReference type="InterPro" id="IPR003119">
    <property type="entry name" value="SAP_A"/>
</dbReference>
<sequence length="357" mass="40291">MRGVLLVLGALLCASAVSAFPKPRKEVPPQCADPTFACQDLENARLCDVVKSCVHDIWSTMSAPDDNDEICDICKEMVKEARDQLLSNMTQEEIKEVFEGSCKLIPVKLVADACIKIVDEIIPELVEMLASRMDPNMVCTVSGLCNMAHLPVENHILKFLRMVLTPHKDSQCDQCTKMTTDVKTFLKSETEADVEKYIEKFCDKEAPSYLCDILVDNYFPKIYSYIVSTDPKTLCNSVGICAQKCELIEDKPPHLKDELTCEFCEHVLQHIKDLITANTTAEEFKTALLNFCKHTGKFSDKCTALVNDYYDMLFDYIRKLDTKGMCTLMQLCNNEKCSRVPLVKVVPAIESRKQIPL</sequence>
<dbReference type="InterPro" id="IPR008139">
    <property type="entry name" value="SaposinB_dom"/>
</dbReference>
<dbReference type="Pfam" id="PF03489">
    <property type="entry name" value="SapB_2"/>
    <property type="match status" value="3"/>
</dbReference>
<evidence type="ECO:0000256" key="1">
    <source>
        <dbReference type="ARBA" id="ARBA00004613"/>
    </source>
</evidence>
<keyword evidence="3 7" id="KW-0732">Signal</keyword>
<protein>
    <submittedName>
        <fullName evidence="10">Proactivator polypeptide</fullName>
    </submittedName>
</protein>
<keyword evidence="6" id="KW-0325">Glycoprotein</keyword>
<evidence type="ECO:0000259" key="9">
    <source>
        <dbReference type="PROSITE" id="PS51110"/>
    </source>
</evidence>
<dbReference type="GO" id="GO:0005576">
    <property type="term" value="C:extracellular region"/>
    <property type="evidence" value="ECO:0007669"/>
    <property type="project" value="UniProtKB-SubCell"/>
</dbReference>
<dbReference type="STRING" id="407821.A0A087UIK1"/>
<evidence type="ECO:0000256" key="7">
    <source>
        <dbReference type="SAM" id="SignalP"/>
    </source>
</evidence>
<feature type="domain" description="Saposin A-type" evidence="9">
    <location>
        <begin position="23"/>
        <end position="63"/>
    </location>
</feature>
<evidence type="ECO:0000313" key="10">
    <source>
        <dbReference type="EMBL" id="KFM77190.1"/>
    </source>
</evidence>
<feature type="signal peptide" evidence="7">
    <location>
        <begin position="1"/>
        <end position="19"/>
    </location>
</feature>
<dbReference type="Gene3D" id="1.10.225.10">
    <property type="entry name" value="Saposin-like"/>
    <property type="match status" value="3"/>
</dbReference>
<comment type="subcellular location">
    <subcellularLocation>
        <location evidence="1">Secreted</location>
    </subcellularLocation>
</comment>
<keyword evidence="4" id="KW-0677">Repeat</keyword>
<dbReference type="InterPro" id="IPR008138">
    <property type="entry name" value="SapB_2"/>
</dbReference>
<dbReference type="Proteomes" id="UP000054359">
    <property type="component" value="Unassembled WGS sequence"/>
</dbReference>
<organism evidence="10 11">
    <name type="scientific">Stegodyphus mimosarum</name>
    <name type="common">African social velvet spider</name>
    <dbReference type="NCBI Taxonomy" id="407821"/>
    <lineage>
        <taxon>Eukaryota</taxon>
        <taxon>Metazoa</taxon>
        <taxon>Ecdysozoa</taxon>
        <taxon>Arthropoda</taxon>
        <taxon>Chelicerata</taxon>
        <taxon>Arachnida</taxon>
        <taxon>Araneae</taxon>
        <taxon>Araneomorphae</taxon>
        <taxon>Entelegynae</taxon>
        <taxon>Eresoidea</taxon>
        <taxon>Eresidae</taxon>
        <taxon>Stegodyphus</taxon>
    </lineage>
</organism>
<accession>A0A087UIK1</accession>
<evidence type="ECO:0000256" key="6">
    <source>
        <dbReference type="ARBA" id="ARBA00023180"/>
    </source>
</evidence>
<dbReference type="SUPFAM" id="SSF47862">
    <property type="entry name" value="Saposin"/>
    <property type="match status" value="3"/>
</dbReference>
<gene>
    <name evidence="10" type="ORF">X975_21944</name>
</gene>
<dbReference type="InterPro" id="IPR051428">
    <property type="entry name" value="Sphingo_Act-Surfact_Prot"/>
</dbReference>